<name>A0AAD7WS43_9TELE</name>
<keyword evidence="3" id="KW-1185">Reference proteome</keyword>
<dbReference type="AlphaFoldDB" id="A0AAD7WS43"/>
<dbReference type="Proteomes" id="UP001221898">
    <property type="component" value="Unassembled WGS sequence"/>
</dbReference>
<feature type="compositionally biased region" description="Basic and acidic residues" evidence="1">
    <location>
        <begin position="101"/>
        <end position="128"/>
    </location>
</feature>
<evidence type="ECO:0000313" key="3">
    <source>
        <dbReference type="Proteomes" id="UP001221898"/>
    </source>
</evidence>
<comment type="caution">
    <text evidence="2">The sequence shown here is derived from an EMBL/GenBank/DDBJ whole genome shotgun (WGS) entry which is preliminary data.</text>
</comment>
<evidence type="ECO:0000313" key="2">
    <source>
        <dbReference type="EMBL" id="KAJ8407010.1"/>
    </source>
</evidence>
<accession>A0AAD7WS43</accession>
<proteinExistence type="predicted"/>
<evidence type="ECO:0000256" key="1">
    <source>
        <dbReference type="SAM" id="MobiDB-lite"/>
    </source>
</evidence>
<feature type="compositionally biased region" description="Polar residues" evidence="1">
    <location>
        <begin position="17"/>
        <end position="30"/>
    </location>
</feature>
<feature type="compositionally biased region" description="Basic and acidic residues" evidence="1">
    <location>
        <begin position="52"/>
        <end position="76"/>
    </location>
</feature>
<organism evidence="2 3">
    <name type="scientific">Aldrovandia affinis</name>
    <dbReference type="NCBI Taxonomy" id="143900"/>
    <lineage>
        <taxon>Eukaryota</taxon>
        <taxon>Metazoa</taxon>
        <taxon>Chordata</taxon>
        <taxon>Craniata</taxon>
        <taxon>Vertebrata</taxon>
        <taxon>Euteleostomi</taxon>
        <taxon>Actinopterygii</taxon>
        <taxon>Neopterygii</taxon>
        <taxon>Teleostei</taxon>
        <taxon>Notacanthiformes</taxon>
        <taxon>Halosauridae</taxon>
        <taxon>Aldrovandia</taxon>
    </lineage>
</organism>
<sequence length="143" mass="15671">MSNSSDPLTKDSEEIHSQQATPDSRPQSTPELKRPCITDPLSEKNVAWPPVEDCRVETSSEKSNTEHNDKGTKDSQSEDASGRTFSPPLPSQQTLSANPKEPSEACREPMQREDADLRLGAEQKEKVGPTEGAPASQKAKRRS</sequence>
<gene>
    <name evidence="2" type="ORF">AAFF_G00292860</name>
</gene>
<dbReference type="EMBL" id="JAINUG010000041">
    <property type="protein sequence ID" value="KAJ8407010.1"/>
    <property type="molecule type" value="Genomic_DNA"/>
</dbReference>
<protein>
    <submittedName>
        <fullName evidence="2">Uncharacterized protein</fullName>
    </submittedName>
</protein>
<feature type="region of interest" description="Disordered" evidence="1">
    <location>
        <begin position="1"/>
        <end position="143"/>
    </location>
</feature>
<reference evidence="2" key="1">
    <citation type="journal article" date="2023" name="Science">
        <title>Genome structures resolve the early diversification of teleost fishes.</title>
        <authorList>
            <person name="Parey E."/>
            <person name="Louis A."/>
            <person name="Montfort J."/>
            <person name="Bouchez O."/>
            <person name="Roques C."/>
            <person name="Iampietro C."/>
            <person name="Lluch J."/>
            <person name="Castinel A."/>
            <person name="Donnadieu C."/>
            <person name="Desvignes T."/>
            <person name="Floi Bucao C."/>
            <person name="Jouanno E."/>
            <person name="Wen M."/>
            <person name="Mejri S."/>
            <person name="Dirks R."/>
            <person name="Jansen H."/>
            <person name="Henkel C."/>
            <person name="Chen W.J."/>
            <person name="Zahm M."/>
            <person name="Cabau C."/>
            <person name="Klopp C."/>
            <person name="Thompson A.W."/>
            <person name="Robinson-Rechavi M."/>
            <person name="Braasch I."/>
            <person name="Lecointre G."/>
            <person name="Bobe J."/>
            <person name="Postlethwait J.H."/>
            <person name="Berthelot C."/>
            <person name="Roest Crollius H."/>
            <person name="Guiguen Y."/>
        </authorList>
    </citation>
    <scope>NUCLEOTIDE SEQUENCE</scope>
    <source>
        <strain evidence="2">NC1722</strain>
    </source>
</reference>